<accession>A0AAE2VYY8</accession>
<feature type="transmembrane region" description="Helical" evidence="1">
    <location>
        <begin position="66"/>
        <end position="83"/>
    </location>
</feature>
<dbReference type="PANTHER" id="PTHR38592">
    <property type="entry name" value="BLL4819 PROTEIN"/>
    <property type="match status" value="1"/>
</dbReference>
<feature type="transmembrane region" description="Helical" evidence="1">
    <location>
        <begin position="95"/>
        <end position="120"/>
    </location>
</feature>
<protein>
    <submittedName>
        <fullName evidence="2">OpgC domain-containing protein</fullName>
    </submittedName>
</protein>
<reference evidence="2 3" key="1">
    <citation type="submission" date="2021-01" db="EMBL/GenBank/DDBJ databases">
        <title>Diatom-associated Roseobacters Show Island Model of Population Structure.</title>
        <authorList>
            <person name="Qu L."/>
            <person name="Feng X."/>
            <person name="Chen Y."/>
            <person name="Li L."/>
            <person name="Wang X."/>
            <person name="Hu Z."/>
            <person name="Wang H."/>
            <person name="Luo H."/>
        </authorList>
    </citation>
    <scope>NUCLEOTIDE SEQUENCE [LARGE SCALE GENOMIC DNA]</scope>
    <source>
        <strain evidence="2 3">TR60-84</strain>
    </source>
</reference>
<feature type="transmembrane region" description="Helical" evidence="1">
    <location>
        <begin position="259"/>
        <end position="280"/>
    </location>
</feature>
<feature type="transmembrane region" description="Helical" evidence="1">
    <location>
        <begin position="164"/>
        <end position="184"/>
    </location>
</feature>
<keyword evidence="1" id="KW-0812">Transmembrane</keyword>
<keyword evidence="1" id="KW-1133">Transmembrane helix</keyword>
<evidence type="ECO:0000313" key="3">
    <source>
        <dbReference type="Proteomes" id="UP000732193"/>
    </source>
</evidence>
<dbReference type="Proteomes" id="UP000732193">
    <property type="component" value="Unassembled WGS sequence"/>
</dbReference>
<feature type="transmembrane region" description="Helical" evidence="1">
    <location>
        <begin position="191"/>
        <end position="211"/>
    </location>
</feature>
<feature type="transmembrane region" description="Helical" evidence="1">
    <location>
        <begin position="385"/>
        <end position="405"/>
    </location>
</feature>
<keyword evidence="1" id="KW-0472">Membrane</keyword>
<dbReference type="Pfam" id="PF10129">
    <property type="entry name" value="OpgC_C"/>
    <property type="match status" value="1"/>
</dbReference>
<proteinExistence type="predicted"/>
<organism evidence="2 3">
    <name type="scientific">Sulfitobacter geojensis</name>
    <dbReference type="NCBI Taxonomy" id="1342299"/>
    <lineage>
        <taxon>Bacteria</taxon>
        <taxon>Pseudomonadati</taxon>
        <taxon>Pseudomonadota</taxon>
        <taxon>Alphaproteobacteria</taxon>
        <taxon>Rhodobacterales</taxon>
        <taxon>Roseobacteraceae</taxon>
        <taxon>Sulfitobacter</taxon>
    </lineage>
</organism>
<gene>
    <name evidence="2" type="ORF">JQV55_12650</name>
</gene>
<keyword evidence="3" id="KW-1185">Reference proteome</keyword>
<dbReference type="AlphaFoldDB" id="A0AAE2VYY8"/>
<dbReference type="RefSeq" id="WP_203242541.1">
    <property type="nucleotide sequence ID" value="NZ_JAFBRH010000003.1"/>
</dbReference>
<name>A0AAE2VYY8_9RHOB</name>
<comment type="caution">
    <text evidence="2">The sequence shown here is derived from an EMBL/GenBank/DDBJ whole genome shotgun (WGS) entry which is preliminary data.</text>
</comment>
<dbReference type="InterPro" id="IPR014550">
    <property type="entry name" value="UCP028704_OpgC"/>
</dbReference>
<sequence>MTLADVTSIPSPAAAAVAQATPRVRDLRLDFFRGLAMFIILIAHTPGNFLTLWIPARWGFSDATEIFVFCSGMASAIAFGGGFDRAGWVLGTARVLFRVWQVYWAHVCLFFATLALTVYLTDLDITGRNYWGQLNLWMIFVESDKWENPDILLGFMTLRYVPNYFDILPMYMIVLLMMPIVMALSRVDLKLVALFVISVWLMGQSALMQSMNLGAYHLEFPAEPWSERSWFFNPFGWQLIFFTGFAFMRGWLPKPPVTATLLALAAFLVIANVPLSNIGVREFGLEWAKDWRNAYDPLFNKTDFGILRYVHFLSLAYVFWVLAGDKGNNLLASGAGAFARAWAIALKVILKVGQQSLAVFITSMFTARLMGFMMDVAGRSITMTLLVNLFGFAVLIGVAYGAGWFKSQPWRVRAAQ</sequence>
<dbReference type="PIRSF" id="PIRSF028704">
    <property type="entry name" value="UPC028704"/>
    <property type="match status" value="1"/>
</dbReference>
<feature type="transmembrane region" description="Helical" evidence="1">
    <location>
        <begin position="231"/>
        <end position="252"/>
    </location>
</feature>
<feature type="transmembrane region" description="Helical" evidence="1">
    <location>
        <begin position="31"/>
        <end position="54"/>
    </location>
</feature>
<feature type="transmembrane region" description="Helical" evidence="1">
    <location>
        <begin position="306"/>
        <end position="323"/>
    </location>
</feature>
<dbReference type="EMBL" id="JAFBRM010000003">
    <property type="protein sequence ID" value="MBM1714411.1"/>
    <property type="molecule type" value="Genomic_DNA"/>
</dbReference>
<dbReference type="PANTHER" id="PTHR38592:SF3">
    <property type="entry name" value="BLL4819 PROTEIN"/>
    <property type="match status" value="1"/>
</dbReference>
<evidence type="ECO:0000256" key="1">
    <source>
        <dbReference type="SAM" id="Phobius"/>
    </source>
</evidence>
<evidence type="ECO:0000313" key="2">
    <source>
        <dbReference type="EMBL" id="MBM1714411.1"/>
    </source>
</evidence>